<dbReference type="OMA" id="EAWEHHY"/>
<sequence length="430" mass="49223">MEEEDSGEDLVPEVLDAEENPDAAGDEDMPDVESTGSNEDALPEVDQGAFYHVLIRMSAAEVRNAAAVSRTVRDLVRTDAFRRDHHRHSSSHMPLFFYRYWDYYLPAVVVNLCFVDIAARVARKVIYFADAPDPPIPSFDPRAFIIEGSCDGILLFSYRSRLYAFNPCTRHWGNLPPLHLTNEIVAFYGHGPLDNREYRVLYHPMEGQFDSRYWIFSPTFPDQPPRCIGRAVNMEVVDLSLERGITPSYEMPPVTVGQRLHWRPQIGQYNHNVLVFDTVAEVFDMIPPPRMLEGDLWVDVDGDQLLEINDKLAMTFISRERVDVWVLQEGEVWAHQYQIPLPVPQLAIFEGYDDEGFLSAAVFAVSEQRNALVQCPAIILHCDTGGDVLKFYSRTGNLTVLSRYTLQESLLEHPFLPMRRSDINHPQFFL</sequence>
<dbReference type="PANTHER" id="PTHR31672:SF13">
    <property type="entry name" value="F-BOX PROTEIN CPR30-LIKE"/>
    <property type="match status" value="1"/>
</dbReference>
<evidence type="ECO:0000256" key="1">
    <source>
        <dbReference type="SAM" id="MobiDB-lite"/>
    </source>
</evidence>
<dbReference type="AlphaFoldDB" id="J3LDM9"/>
<dbReference type="RefSeq" id="XP_006648717.1">
    <property type="nucleotide sequence ID" value="XM_006648654.2"/>
</dbReference>
<feature type="compositionally biased region" description="Acidic residues" evidence="1">
    <location>
        <begin position="1"/>
        <end position="31"/>
    </location>
</feature>
<name>J3LDM9_ORYBR</name>
<evidence type="ECO:0000313" key="3">
    <source>
        <dbReference type="Proteomes" id="UP000006038"/>
    </source>
</evidence>
<keyword evidence="3" id="KW-1185">Reference proteome</keyword>
<accession>J3LDM9</accession>
<proteinExistence type="predicted"/>
<gene>
    <name evidence="2" type="primary">LOC102715646</name>
</gene>
<dbReference type="InterPro" id="IPR017451">
    <property type="entry name" value="F-box-assoc_interact_dom"/>
</dbReference>
<dbReference type="NCBIfam" id="TIGR01640">
    <property type="entry name" value="F_box_assoc_1"/>
    <property type="match status" value="1"/>
</dbReference>
<evidence type="ECO:0008006" key="4">
    <source>
        <dbReference type="Google" id="ProtNLM"/>
    </source>
</evidence>
<dbReference type="KEGG" id="obr:102715646"/>
<dbReference type="eggNOG" id="ENOG502RRQ0">
    <property type="taxonomic scope" value="Eukaryota"/>
</dbReference>
<dbReference type="Proteomes" id="UP000006038">
    <property type="component" value="Unassembled WGS sequence"/>
</dbReference>
<dbReference type="EnsemblPlants" id="OB02G27460.1">
    <property type="protein sequence ID" value="OB02G27460.1"/>
    <property type="gene ID" value="OB02G27460"/>
</dbReference>
<reference evidence="2" key="1">
    <citation type="submission" date="2013-04" db="UniProtKB">
        <authorList>
            <consortium name="EnsemblPlants"/>
        </authorList>
    </citation>
    <scope>IDENTIFICATION</scope>
</reference>
<dbReference type="PANTHER" id="PTHR31672">
    <property type="entry name" value="BNACNNG10540D PROTEIN"/>
    <property type="match status" value="1"/>
</dbReference>
<organism evidence="2">
    <name type="scientific">Oryza brachyantha</name>
    <name type="common">malo sina</name>
    <dbReference type="NCBI Taxonomy" id="4533"/>
    <lineage>
        <taxon>Eukaryota</taxon>
        <taxon>Viridiplantae</taxon>
        <taxon>Streptophyta</taxon>
        <taxon>Embryophyta</taxon>
        <taxon>Tracheophyta</taxon>
        <taxon>Spermatophyta</taxon>
        <taxon>Magnoliopsida</taxon>
        <taxon>Liliopsida</taxon>
        <taxon>Poales</taxon>
        <taxon>Poaceae</taxon>
        <taxon>BOP clade</taxon>
        <taxon>Oryzoideae</taxon>
        <taxon>Oryzeae</taxon>
        <taxon>Oryzinae</taxon>
        <taxon>Oryza</taxon>
    </lineage>
</organism>
<dbReference type="InterPro" id="IPR050796">
    <property type="entry name" value="SCF_F-box_component"/>
</dbReference>
<protein>
    <recommendedName>
        <fullName evidence="4">F-box associated domain-containing protein</fullName>
    </recommendedName>
</protein>
<dbReference type="Gramene" id="OB02G27460.1">
    <property type="protein sequence ID" value="OB02G27460.1"/>
    <property type="gene ID" value="OB02G27460"/>
</dbReference>
<dbReference type="HOGENOM" id="CLU_032609_3_0_1"/>
<dbReference type="GeneID" id="102715646"/>
<dbReference type="OrthoDB" id="626217at2759"/>
<evidence type="ECO:0000313" key="2">
    <source>
        <dbReference type="EnsemblPlants" id="OB02G27460.1"/>
    </source>
</evidence>
<feature type="region of interest" description="Disordered" evidence="1">
    <location>
        <begin position="1"/>
        <end position="42"/>
    </location>
</feature>